<comment type="caution">
    <text evidence="2">The sequence shown here is derived from an EMBL/GenBank/DDBJ whole genome shotgun (WGS) entry which is preliminary data.</text>
</comment>
<keyword evidence="3" id="KW-1185">Reference proteome</keyword>
<feature type="region of interest" description="Disordered" evidence="1">
    <location>
        <begin position="54"/>
        <end position="76"/>
    </location>
</feature>
<sequence>MAIQSLTPQCSLMNQKRTRDSLSYEDNSNVKKMKTDPGLRVTAAHFDKRTSVQTYQASAEPEPELGLGLDLGDDSDERERKHTAAGWAFMQKFMLQSSWEDMVEYVETFEKSSTAGSSQDGSKASLDSIIVVFVLTKENGGFRVKMPFSTCRQKFPQKLLDFLTLDLVWSD</sequence>
<gene>
    <name evidence="2" type="ORF">VKT23_015800</name>
</gene>
<dbReference type="Gene3D" id="2.40.50.40">
    <property type="match status" value="1"/>
</dbReference>
<evidence type="ECO:0000313" key="3">
    <source>
        <dbReference type="Proteomes" id="UP001498398"/>
    </source>
</evidence>
<dbReference type="Proteomes" id="UP001498398">
    <property type="component" value="Unassembled WGS sequence"/>
</dbReference>
<protein>
    <submittedName>
        <fullName evidence="2">Uncharacterized protein</fullName>
    </submittedName>
</protein>
<dbReference type="EMBL" id="JBANRG010000055">
    <property type="protein sequence ID" value="KAK7443203.1"/>
    <property type="molecule type" value="Genomic_DNA"/>
</dbReference>
<name>A0ABR1IWR6_9AGAR</name>
<organism evidence="2 3">
    <name type="scientific">Marasmiellus scandens</name>
    <dbReference type="NCBI Taxonomy" id="2682957"/>
    <lineage>
        <taxon>Eukaryota</taxon>
        <taxon>Fungi</taxon>
        <taxon>Dikarya</taxon>
        <taxon>Basidiomycota</taxon>
        <taxon>Agaricomycotina</taxon>
        <taxon>Agaricomycetes</taxon>
        <taxon>Agaricomycetidae</taxon>
        <taxon>Agaricales</taxon>
        <taxon>Marasmiineae</taxon>
        <taxon>Omphalotaceae</taxon>
        <taxon>Marasmiellus</taxon>
    </lineage>
</organism>
<proteinExistence type="predicted"/>
<accession>A0ABR1IWR6</accession>
<evidence type="ECO:0000313" key="2">
    <source>
        <dbReference type="EMBL" id="KAK7443203.1"/>
    </source>
</evidence>
<reference evidence="2 3" key="1">
    <citation type="submission" date="2024-01" db="EMBL/GenBank/DDBJ databases">
        <title>A draft genome for the cacao thread blight pathogen Marasmiellus scandens.</title>
        <authorList>
            <person name="Baruah I.K."/>
            <person name="Leung J."/>
            <person name="Bukari Y."/>
            <person name="Amoako-Attah I."/>
            <person name="Meinhardt L.W."/>
            <person name="Bailey B.A."/>
            <person name="Cohen S.P."/>
        </authorList>
    </citation>
    <scope>NUCLEOTIDE SEQUENCE [LARGE SCALE GENOMIC DNA]</scope>
    <source>
        <strain evidence="2 3">GH-19</strain>
    </source>
</reference>
<evidence type="ECO:0000256" key="1">
    <source>
        <dbReference type="SAM" id="MobiDB-lite"/>
    </source>
</evidence>